<dbReference type="Gene3D" id="3.30.1360.200">
    <property type="match status" value="1"/>
</dbReference>
<keyword evidence="5 10" id="KW-0812">Transmembrane</keyword>
<dbReference type="PANTHER" id="PTHR30081">
    <property type="entry name" value="PROTEIN-EXPORT MEMBRANE PROTEIN SEC"/>
    <property type="match status" value="1"/>
</dbReference>
<evidence type="ECO:0000256" key="10">
    <source>
        <dbReference type="SAM" id="Phobius"/>
    </source>
</evidence>
<dbReference type="GO" id="GO:0015450">
    <property type="term" value="F:protein-transporting ATPase activity"/>
    <property type="evidence" value="ECO:0007669"/>
    <property type="project" value="InterPro"/>
</dbReference>
<dbReference type="PANTHER" id="PTHR30081:SF8">
    <property type="entry name" value="PROTEIN TRANSLOCASE SUBUNIT SECF"/>
    <property type="match status" value="1"/>
</dbReference>
<keyword evidence="3" id="KW-0813">Transport</keyword>
<keyword evidence="13" id="KW-1185">Reference proteome</keyword>
<evidence type="ECO:0000256" key="8">
    <source>
        <dbReference type="ARBA" id="ARBA00023010"/>
    </source>
</evidence>
<evidence type="ECO:0000259" key="11">
    <source>
        <dbReference type="Pfam" id="PF02355"/>
    </source>
</evidence>
<dbReference type="GO" id="GO:0005886">
    <property type="term" value="C:plasma membrane"/>
    <property type="evidence" value="ECO:0007669"/>
    <property type="project" value="UniProtKB-SubCell"/>
</dbReference>
<feature type="domain" description="Protein export membrane protein SecD/SecF C-terminal" evidence="11">
    <location>
        <begin position="315"/>
        <end position="471"/>
    </location>
</feature>
<feature type="transmembrane region" description="Helical" evidence="10">
    <location>
        <begin position="430"/>
        <end position="452"/>
    </location>
</feature>
<feature type="transmembrane region" description="Helical" evidence="10">
    <location>
        <begin position="665"/>
        <end position="685"/>
    </location>
</feature>
<sequence length="863" mass="95911">MKPIKEFFKLKNWKRILISVLTLGSAAITIGFGSKYYISQNVNKSIEYGGGLEVVVQVTSNGKNADKILTENVNKSLFDRLTGGTGLNGVSVSSEGDGKIRITKSGDLNDSQRDQFLKEITNKPVLTFTDSNLKPLFFDGTFVEDGSLDKGTPVNWIPPFATNEAKSIIQNNGRNVVELKLANQEAIKQWTSATLNISKRQNRSILMWLNILELIDLAKNKYPKDWAEARENLWNFVHVGNKPFEIITDPVTKQPNIRPNPFKKNVIDIEGRYLISVANVDGPLNSEKIVINGNFTNNQATNLANRINFGLSNYNLSVVSTHYLDSTLQNKSFLYAMIAGLLVFIAIAVFMIINYGLLGIISSFSIALYMFLVLLIFTAIKGEYSPSTLAALIIGIGISVDANVITFERLKSEVYSGDSLDKSFKTSNRLSLSSIIDANITTIIIGFILFYLGTKEVKGFGITLILSIFFTLVVMLIFTRFLATLIVGTGFFDKRLLWLGIRKAKINNPGKFTRKINNIDYLNKAKWFALGSALFILASLIVFGSIAGANQSFWTGINRSLEFSGGIDISILTQGDSFGNLTKSQAEAIQKEIIKNAQNINLIDAAKIISIHKGSLSTENYIISIKTSQVLSPEQIAQIREIAQNIRSDVSLSELQVLPSEASKIVVNALIAVAVAFVGIIAYTLIRMNWTFAIAAVIGLMHDFVIVMAFIIITRLQISTIIVAAMLSIIGLSINDTIVTFDRIKEKINNEYPNQILSKEDIKLIVNQSISDTLKRSLYTSLSTIFAVFILLTFGNATNLTFNIVMLFGISIGVYSSIFICSWIWSKLELFKQKQIQKRIESKYWDISVPDEQTFPGINDFEY</sequence>
<dbReference type="Gene3D" id="1.20.1640.10">
    <property type="entry name" value="Multidrug efflux transporter AcrB transmembrane domain"/>
    <property type="match status" value="2"/>
</dbReference>
<gene>
    <name evidence="12" type="primary">secDF</name>
    <name evidence="12" type="ORF">NCTC10181_00801</name>
</gene>
<feature type="transmembrane region" description="Helical" evidence="10">
    <location>
        <begin position="692"/>
        <end position="712"/>
    </location>
</feature>
<dbReference type="RefSeq" id="WP_129725710.1">
    <property type="nucleotide sequence ID" value="NZ_LR215036.1"/>
</dbReference>
<dbReference type="InterPro" id="IPR005665">
    <property type="entry name" value="SecF_bac"/>
</dbReference>
<dbReference type="NCBIfam" id="NF046001">
    <property type="entry name" value="SecDF_plasm"/>
    <property type="match status" value="1"/>
</dbReference>
<feature type="transmembrane region" description="Helical" evidence="10">
    <location>
        <begin position="527"/>
        <end position="549"/>
    </location>
</feature>
<organism evidence="12 13">
    <name type="scientific">Mycoplasmopsis citelli</name>
    <dbReference type="NCBI Taxonomy" id="171281"/>
    <lineage>
        <taxon>Bacteria</taxon>
        <taxon>Bacillati</taxon>
        <taxon>Mycoplasmatota</taxon>
        <taxon>Mycoplasmoidales</taxon>
        <taxon>Metamycoplasmataceae</taxon>
        <taxon>Mycoplasmopsis</taxon>
    </lineage>
</organism>
<dbReference type="EMBL" id="LR215036">
    <property type="protein sequence ID" value="VEU74932.1"/>
    <property type="molecule type" value="Genomic_DNA"/>
</dbReference>
<feature type="transmembrane region" description="Helical" evidence="10">
    <location>
        <begin position="778"/>
        <end position="798"/>
    </location>
</feature>
<dbReference type="Pfam" id="PF02355">
    <property type="entry name" value="SecD_SecF_C"/>
    <property type="match status" value="2"/>
</dbReference>
<feature type="domain" description="Protein export membrane protein SecD/SecF C-terminal" evidence="11">
    <location>
        <begin position="653"/>
        <end position="828"/>
    </location>
</feature>
<keyword evidence="6" id="KW-0653">Protein transport</keyword>
<protein>
    <recommendedName>
        <fullName evidence="2">Protein translocase subunit SecF</fullName>
    </recommendedName>
</protein>
<dbReference type="NCBIfam" id="NF009582">
    <property type="entry name" value="PRK13024.1-2"/>
    <property type="match status" value="1"/>
</dbReference>
<feature type="transmembrane region" description="Helical" evidence="10">
    <location>
        <begin position="804"/>
        <end position="825"/>
    </location>
</feature>
<reference evidence="12 13" key="1">
    <citation type="submission" date="2019-01" db="EMBL/GenBank/DDBJ databases">
        <authorList>
            <consortium name="Pathogen Informatics"/>
        </authorList>
    </citation>
    <scope>NUCLEOTIDE SEQUENCE [LARGE SCALE GENOMIC DNA]</scope>
    <source>
        <strain evidence="12 13">NCTC10181</strain>
    </source>
</reference>
<evidence type="ECO:0000256" key="7">
    <source>
        <dbReference type="ARBA" id="ARBA00022989"/>
    </source>
</evidence>
<proteinExistence type="predicted"/>
<dbReference type="KEGG" id="mcit:NCTC10181_00801"/>
<dbReference type="InterPro" id="IPR022645">
    <property type="entry name" value="SecD/SecF_bac"/>
</dbReference>
<dbReference type="OrthoDB" id="9805019at2"/>
<dbReference type="InterPro" id="IPR022813">
    <property type="entry name" value="SecD/SecF_arch_bac"/>
</dbReference>
<evidence type="ECO:0000256" key="2">
    <source>
        <dbReference type="ARBA" id="ARBA00015792"/>
    </source>
</evidence>
<evidence type="ECO:0000256" key="4">
    <source>
        <dbReference type="ARBA" id="ARBA00022475"/>
    </source>
</evidence>
<dbReference type="InterPro" id="IPR048634">
    <property type="entry name" value="SecD_SecF_C"/>
</dbReference>
<feature type="transmembrane region" description="Helical" evidence="10">
    <location>
        <begin position="464"/>
        <end position="492"/>
    </location>
</feature>
<accession>A0A449B2W5</accession>
<name>A0A449B2W5_9BACT</name>
<evidence type="ECO:0000256" key="6">
    <source>
        <dbReference type="ARBA" id="ARBA00022927"/>
    </source>
</evidence>
<feature type="transmembrane region" description="Helical" evidence="10">
    <location>
        <begin position="718"/>
        <end position="739"/>
    </location>
</feature>
<evidence type="ECO:0000256" key="9">
    <source>
        <dbReference type="ARBA" id="ARBA00023136"/>
    </source>
</evidence>
<evidence type="ECO:0000313" key="12">
    <source>
        <dbReference type="EMBL" id="VEU74932.1"/>
    </source>
</evidence>
<evidence type="ECO:0000256" key="1">
    <source>
        <dbReference type="ARBA" id="ARBA00004651"/>
    </source>
</evidence>
<keyword evidence="7 10" id="KW-1133">Transmembrane helix</keyword>
<keyword evidence="8" id="KW-0811">Translocation</keyword>
<feature type="transmembrane region" description="Helical" evidence="10">
    <location>
        <begin position="333"/>
        <end position="353"/>
    </location>
</feature>
<feature type="transmembrane region" description="Helical" evidence="10">
    <location>
        <begin position="386"/>
        <end position="410"/>
    </location>
</feature>
<evidence type="ECO:0000256" key="5">
    <source>
        <dbReference type="ARBA" id="ARBA00022692"/>
    </source>
</evidence>
<dbReference type="GO" id="GO:0006886">
    <property type="term" value="P:intracellular protein transport"/>
    <property type="evidence" value="ECO:0007669"/>
    <property type="project" value="InterPro"/>
</dbReference>
<evidence type="ECO:0000313" key="13">
    <source>
        <dbReference type="Proteomes" id="UP000290985"/>
    </source>
</evidence>
<dbReference type="PRINTS" id="PR01755">
    <property type="entry name" value="SECFTRNLCASE"/>
</dbReference>
<comment type="subcellular location">
    <subcellularLocation>
        <location evidence="1">Cell membrane</location>
        <topology evidence="1">Multi-pass membrane protein</topology>
    </subcellularLocation>
</comment>
<feature type="transmembrane region" description="Helical" evidence="10">
    <location>
        <begin position="360"/>
        <end position="380"/>
    </location>
</feature>
<evidence type="ECO:0000256" key="3">
    <source>
        <dbReference type="ARBA" id="ARBA00022448"/>
    </source>
</evidence>
<dbReference type="SUPFAM" id="SSF82866">
    <property type="entry name" value="Multidrug efflux transporter AcrB transmembrane domain"/>
    <property type="match status" value="2"/>
</dbReference>
<dbReference type="Proteomes" id="UP000290985">
    <property type="component" value="Chromosome"/>
</dbReference>
<dbReference type="NCBIfam" id="TIGR00966">
    <property type="entry name" value="transloc_SecF"/>
    <property type="match status" value="1"/>
</dbReference>
<keyword evidence="9 10" id="KW-0472">Membrane</keyword>
<keyword evidence="4" id="KW-1003">Cell membrane</keyword>
<dbReference type="AlphaFoldDB" id="A0A449B2W5"/>